<keyword evidence="2" id="KW-1185">Reference proteome</keyword>
<sequence length="178" mass="18749">AWAYAVWASPAAPDLVGVHCGARRAWDAIAGRIGGYRSFRGDRLRRFASEDEATAGYLAEEENAFDTGEEEDEDPSAWFGHATPQNVAAAALLPAPAAGGIAGEFGFLTLKDGVDSDYEVTVAALRVRADALSTVAVVPSGRLDTAYEAMHLPAWDRVGSPLDGQLLSAEIMEAPSAL</sequence>
<evidence type="ECO:0000313" key="1">
    <source>
        <dbReference type="EMBL" id="CAK0890053.1"/>
    </source>
</evidence>
<dbReference type="EMBL" id="CAUYUJ010019292">
    <property type="protein sequence ID" value="CAK0890053.1"/>
    <property type="molecule type" value="Genomic_DNA"/>
</dbReference>
<proteinExistence type="predicted"/>
<name>A0ABN9WTD0_9DINO</name>
<accession>A0ABN9WTD0</accession>
<reference evidence="1" key="1">
    <citation type="submission" date="2023-10" db="EMBL/GenBank/DDBJ databases">
        <authorList>
            <person name="Chen Y."/>
            <person name="Shah S."/>
            <person name="Dougan E. K."/>
            <person name="Thang M."/>
            <person name="Chan C."/>
        </authorList>
    </citation>
    <scope>NUCLEOTIDE SEQUENCE [LARGE SCALE GENOMIC DNA]</scope>
</reference>
<evidence type="ECO:0000313" key="2">
    <source>
        <dbReference type="Proteomes" id="UP001189429"/>
    </source>
</evidence>
<protein>
    <submittedName>
        <fullName evidence="1">Uncharacterized protein</fullName>
    </submittedName>
</protein>
<organism evidence="1 2">
    <name type="scientific">Prorocentrum cordatum</name>
    <dbReference type="NCBI Taxonomy" id="2364126"/>
    <lineage>
        <taxon>Eukaryota</taxon>
        <taxon>Sar</taxon>
        <taxon>Alveolata</taxon>
        <taxon>Dinophyceae</taxon>
        <taxon>Prorocentrales</taxon>
        <taxon>Prorocentraceae</taxon>
        <taxon>Prorocentrum</taxon>
    </lineage>
</organism>
<dbReference type="Proteomes" id="UP001189429">
    <property type="component" value="Unassembled WGS sequence"/>
</dbReference>
<comment type="caution">
    <text evidence="1">The sequence shown here is derived from an EMBL/GenBank/DDBJ whole genome shotgun (WGS) entry which is preliminary data.</text>
</comment>
<feature type="non-terminal residue" evidence="1">
    <location>
        <position position="1"/>
    </location>
</feature>
<gene>
    <name evidence="1" type="ORF">PCOR1329_LOCUS70380</name>
</gene>
<feature type="non-terminal residue" evidence="1">
    <location>
        <position position="178"/>
    </location>
</feature>